<keyword evidence="2" id="KW-0808">Transferase</keyword>
<comment type="similarity">
    <text evidence="1">Belongs to the ROK (NagC/XylR) family.</text>
</comment>
<dbReference type="EC" id="2.7.1.179" evidence="2"/>
<keyword evidence="2" id="KW-0418">Kinase</keyword>
<evidence type="ECO:0000313" key="2">
    <source>
        <dbReference type="EMBL" id="QTD95910.1"/>
    </source>
</evidence>
<dbReference type="GO" id="GO:0016301">
    <property type="term" value="F:kinase activity"/>
    <property type="evidence" value="ECO:0007669"/>
    <property type="project" value="UniProtKB-KW"/>
</dbReference>
<dbReference type="EMBL" id="CP071839">
    <property type="protein sequence ID" value="QTD95910.1"/>
    <property type="molecule type" value="Genomic_DNA"/>
</dbReference>
<organism evidence="2 3">
    <name type="scientific">Streptomyces cyanogenus</name>
    <dbReference type="NCBI Taxonomy" id="80860"/>
    <lineage>
        <taxon>Bacteria</taxon>
        <taxon>Bacillati</taxon>
        <taxon>Actinomycetota</taxon>
        <taxon>Actinomycetes</taxon>
        <taxon>Kitasatosporales</taxon>
        <taxon>Streptomycetaceae</taxon>
        <taxon>Streptomyces</taxon>
    </lineage>
</organism>
<protein>
    <submittedName>
        <fullName evidence="2">Kanosamine kinase</fullName>
        <ecNumber evidence="2">2.7.1.179</ecNumber>
    </submittedName>
</protein>
<dbReference type="PANTHER" id="PTHR18964">
    <property type="entry name" value="ROK (REPRESSOR, ORF, KINASE) FAMILY"/>
    <property type="match status" value="1"/>
</dbReference>
<dbReference type="PANTHER" id="PTHR18964:SF149">
    <property type="entry name" value="BIFUNCTIONAL UDP-N-ACETYLGLUCOSAMINE 2-EPIMERASE_N-ACETYLMANNOSAMINE KINASE"/>
    <property type="match status" value="1"/>
</dbReference>
<sequence>MTALAEGVHAVCEGSTRDLEAVGVSVPATLDRGGKVVTWPGRPGWTGLDLAGSLDLLFPGTPVRYADDGDLAALAEAHAAGVRHLVHLGVGTGIGGGIVLDGRLCPGTGRGSCEAGHIIVDRGGPRCDCGRYGCLQAVASGPATLRRAAALRGGEVPFTELGGALARGRSWAVEAVEESCAALAAAAVSLAELVRPDRITIGGGFAAGLPDFAERVRRHAQRLARPGGPPVEPAAAALGGLSSLQGALLLARGPA</sequence>
<gene>
    <name evidence="2" type="primary">rifN1</name>
    <name evidence="2" type="ORF">S1361_01065</name>
</gene>
<keyword evidence="3" id="KW-1185">Reference proteome</keyword>
<dbReference type="InterPro" id="IPR043129">
    <property type="entry name" value="ATPase_NBD"/>
</dbReference>
<evidence type="ECO:0000256" key="1">
    <source>
        <dbReference type="ARBA" id="ARBA00006479"/>
    </source>
</evidence>
<dbReference type="Pfam" id="PF00480">
    <property type="entry name" value="ROK"/>
    <property type="match status" value="1"/>
</dbReference>
<proteinExistence type="inferred from homology"/>
<dbReference type="Gene3D" id="3.30.420.40">
    <property type="match status" value="2"/>
</dbReference>
<dbReference type="InterPro" id="IPR000600">
    <property type="entry name" value="ROK"/>
</dbReference>
<accession>A0ABX7TKL0</accession>
<dbReference type="SUPFAM" id="SSF53067">
    <property type="entry name" value="Actin-like ATPase domain"/>
    <property type="match status" value="2"/>
</dbReference>
<dbReference type="Proteomes" id="UP000663908">
    <property type="component" value="Chromosome"/>
</dbReference>
<reference evidence="2 3" key="1">
    <citation type="submission" date="2021-03" db="EMBL/GenBank/DDBJ databases">
        <title>Complete genome sequence of Streptomyces cyanogenus S136, producer of anticancer angucycline landomycin A.</title>
        <authorList>
            <person name="Hrab P."/>
            <person name="Ruckert C."/>
            <person name="Busche T."/>
            <person name="Ostash I."/>
            <person name="Kalinowski J."/>
            <person name="Fedorenko V."/>
            <person name="Yushchuk O."/>
            <person name="Ostash B."/>
        </authorList>
    </citation>
    <scope>NUCLEOTIDE SEQUENCE [LARGE SCALE GENOMIC DNA]</scope>
    <source>
        <strain evidence="2 3">S136</strain>
    </source>
</reference>
<name>A0ABX7TKL0_STRCY</name>
<evidence type="ECO:0000313" key="3">
    <source>
        <dbReference type="Proteomes" id="UP000663908"/>
    </source>
</evidence>